<protein>
    <recommendedName>
        <fullName evidence="2">Haem-binding uptake Tiki superfamily ChaN domain-containing protein</fullName>
    </recommendedName>
</protein>
<feature type="transmembrane region" description="Helical" evidence="1">
    <location>
        <begin position="48"/>
        <end position="66"/>
    </location>
</feature>
<reference evidence="3 4" key="2">
    <citation type="journal article" date="2008" name="Nature">
        <title>The Phaeodactylum genome reveals the evolutionary history of diatom genomes.</title>
        <authorList>
            <person name="Bowler C."/>
            <person name="Allen A.E."/>
            <person name="Badger J.H."/>
            <person name="Grimwood J."/>
            <person name="Jabbari K."/>
            <person name="Kuo A."/>
            <person name="Maheswari U."/>
            <person name="Martens C."/>
            <person name="Maumus F."/>
            <person name="Otillar R.P."/>
            <person name="Rayko E."/>
            <person name="Salamov A."/>
            <person name="Vandepoele K."/>
            <person name="Beszteri B."/>
            <person name="Gruber A."/>
            <person name="Heijde M."/>
            <person name="Katinka M."/>
            <person name="Mock T."/>
            <person name="Valentin K."/>
            <person name="Verret F."/>
            <person name="Berges J.A."/>
            <person name="Brownlee C."/>
            <person name="Cadoret J.P."/>
            <person name="Chiovitti A."/>
            <person name="Choi C.J."/>
            <person name="Coesel S."/>
            <person name="De Martino A."/>
            <person name="Detter J.C."/>
            <person name="Durkin C."/>
            <person name="Falciatore A."/>
            <person name="Fournet J."/>
            <person name="Haruta M."/>
            <person name="Huysman M.J."/>
            <person name="Jenkins B.D."/>
            <person name="Jiroutova K."/>
            <person name="Jorgensen R.E."/>
            <person name="Joubert Y."/>
            <person name="Kaplan A."/>
            <person name="Kroger N."/>
            <person name="Kroth P.G."/>
            <person name="La Roche J."/>
            <person name="Lindquist E."/>
            <person name="Lommer M."/>
            <person name="Martin-Jezequel V."/>
            <person name="Lopez P.J."/>
            <person name="Lucas S."/>
            <person name="Mangogna M."/>
            <person name="McGinnis K."/>
            <person name="Medlin L.K."/>
            <person name="Montsant A."/>
            <person name="Oudot-Le Secq M.P."/>
            <person name="Napoli C."/>
            <person name="Obornik M."/>
            <person name="Parker M.S."/>
            <person name="Petit J.L."/>
            <person name="Porcel B.M."/>
            <person name="Poulsen N."/>
            <person name="Robison M."/>
            <person name="Rychlewski L."/>
            <person name="Rynearson T.A."/>
            <person name="Schmutz J."/>
            <person name="Shapiro H."/>
            <person name="Siaut M."/>
            <person name="Stanley M."/>
            <person name="Sussman M.R."/>
            <person name="Taylor A.R."/>
            <person name="Vardi A."/>
            <person name="von Dassow P."/>
            <person name="Vyverman W."/>
            <person name="Willis A."/>
            <person name="Wyrwicz L.S."/>
            <person name="Rokhsar D.S."/>
            <person name="Weissenbach J."/>
            <person name="Armbrust E.V."/>
            <person name="Green B.R."/>
            <person name="Van de Peer Y."/>
            <person name="Grigoriev I.V."/>
        </authorList>
    </citation>
    <scope>NUCLEOTIDE SEQUENCE [LARGE SCALE GENOMIC DNA]</scope>
    <source>
        <strain evidence="3 4">CCMP1335</strain>
    </source>
</reference>
<dbReference type="eggNOG" id="ENOG502SKEF">
    <property type="taxonomic scope" value="Eukaryota"/>
</dbReference>
<dbReference type="PaxDb" id="35128-Thaps25399"/>
<dbReference type="GeneID" id="7444804"/>
<evidence type="ECO:0000256" key="1">
    <source>
        <dbReference type="SAM" id="Phobius"/>
    </source>
</evidence>
<keyword evidence="1" id="KW-0812">Transmembrane</keyword>
<feature type="transmembrane region" description="Helical" evidence="1">
    <location>
        <begin position="14"/>
        <end position="36"/>
    </location>
</feature>
<proteinExistence type="predicted"/>
<keyword evidence="1" id="KW-0472">Membrane</keyword>
<dbReference type="InterPro" id="IPR007314">
    <property type="entry name" value="Cofac_haem-bd_dom"/>
</dbReference>
<accession>B5YM17</accession>
<dbReference type="RefSeq" id="XP_002295616.1">
    <property type="nucleotide sequence ID" value="XM_002295580.1"/>
</dbReference>
<dbReference type="PANTHER" id="PTHR31620:SF15">
    <property type="entry name" value="PROTEIN RETICULATA-RELATED 2, CHLOROPLASTIC-RELATED"/>
    <property type="match status" value="1"/>
</dbReference>
<dbReference type="Proteomes" id="UP000001449">
    <property type="component" value="Chromosome 18"/>
</dbReference>
<evidence type="ECO:0000313" key="3">
    <source>
        <dbReference type="EMBL" id="ACI64333.1"/>
    </source>
</evidence>
<organism evidence="3 4">
    <name type="scientific">Thalassiosira pseudonana</name>
    <name type="common">Marine diatom</name>
    <name type="synonym">Cyclotella nana</name>
    <dbReference type="NCBI Taxonomy" id="35128"/>
    <lineage>
        <taxon>Eukaryota</taxon>
        <taxon>Sar</taxon>
        <taxon>Stramenopiles</taxon>
        <taxon>Ochrophyta</taxon>
        <taxon>Bacillariophyta</taxon>
        <taxon>Coscinodiscophyceae</taxon>
        <taxon>Thalassiosirophycidae</taxon>
        <taxon>Thalassiosirales</taxon>
        <taxon>Thalassiosiraceae</taxon>
        <taxon>Thalassiosira</taxon>
    </lineage>
</organism>
<sequence>MGAAADDDVDVDNVVATAFFFFDLLDVVVLLEVPAVSEVVVMPYSGRCWILVMDVGLLLVVVLVVTRRDDRVGGMVAYFDDVHVHHCVCDGGPGGGASGLTPAKRFTPARPRHHAPTDHHILQHDDDDDASLLINTTAHMLTESHVVTNTIFSITLATTASPPPSSAVDLPNNPLRPQYAQSTGGQYKQAKRCTAYLVDATIPPSLIPYRAQREAAILKNLGMGRGTSKTPFIEEGVNLNNFMNKAVFGTYNALKDVVGLNDEGEGGQKKGGDNYQSFVFLGANFDGDSPTAAGDAGADAALAVSLMNDICKPRERDGNTAVALAFAPQSSQDDLNAFLSSDGSNDALAMLMKALVQSGANESLAASHIPIMQFARKKKYPLLALAPNPSDLETIRKGGLQSLDGDRRETYVADAQGFIALTQEPKFKLYTDKSLLKDFQPSTTKGGDENAVRAEQGNFFAERILVHEAGATAIAKWATKRPDSLVIAIAPIADVRFMGGLNGRVPRVCQFLNGRSEVDEEAVTTILLNPSAKETLSESKFLRLEIGTAPNNWTYQTKIADYLWFSTMPKVNMLPRMMNEQ</sequence>
<keyword evidence="4" id="KW-1185">Reference proteome</keyword>
<dbReference type="EMBL" id="CP001159">
    <property type="protein sequence ID" value="ACI64333.1"/>
    <property type="molecule type" value="Genomic_DNA"/>
</dbReference>
<evidence type="ECO:0000313" key="4">
    <source>
        <dbReference type="Proteomes" id="UP000001449"/>
    </source>
</evidence>
<dbReference type="Pfam" id="PF04187">
    <property type="entry name" value="Cofac_haem_bdg"/>
    <property type="match status" value="1"/>
</dbReference>
<name>B5YM17_THAPS</name>
<dbReference type="InParanoid" id="B5YM17"/>
<evidence type="ECO:0000259" key="2">
    <source>
        <dbReference type="Pfam" id="PF04187"/>
    </source>
</evidence>
<reference evidence="3 4" key="1">
    <citation type="journal article" date="2004" name="Science">
        <title>The genome of the diatom Thalassiosira pseudonana: ecology, evolution, and metabolism.</title>
        <authorList>
            <person name="Armbrust E.V."/>
            <person name="Berges J.A."/>
            <person name="Bowler C."/>
            <person name="Green B.R."/>
            <person name="Martinez D."/>
            <person name="Putnam N.H."/>
            <person name="Zhou S."/>
            <person name="Allen A.E."/>
            <person name="Apt K.E."/>
            <person name="Bechner M."/>
            <person name="Brzezinski M.A."/>
            <person name="Chaal B.K."/>
            <person name="Chiovitti A."/>
            <person name="Davis A.K."/>
            <person name="Demarest M.S."/>
            <person name="Detter J.C."/>
            <person name="Glavina T."/>
            <person name="Goodstein D."/>
            <person name="Hadi M.Z."/>
            <person name="Hellsten U."/>
            <person name="Hildebrand M."/>
            <person name="Jenkins B.D."/>
            <person name="Jurka J."/>
            <person name="Kapitonov V.V."/>
            <person name="Kroger N."/>
            <person name="Lau W.W."/>
            <person name="Lane T.W."/>
            <person name="Larimer F.W."/>
            <person name="Lippmeier J.C."/>
            <person name="Lucas S."/>
            <person name="Medina M."/>
            <person name="Montsant A."/>
            <person name="Obornik M."/>
            <person name="Parker M.S."/>
            <person name="Palenik B."/>
            <person name="Pazour G.J."/>
            <person name="Richardson P.M."/>
            <person name="Rynearson T.A."/>
            <person name="Saito M.A."/>
            <person name="Schwartz D.C."/>
            <person name="Thamatrakoln K."/>
            <person name="Valentin K."/>
            <person name="Vardi A."/>
            <person name="Wilkerson F.P."/>
            <person name="Rokhsar D.S."/>
        </authorList>
    </citation>
    <scope>NUCLEOTIDE SEQUENCE [LARGE SCALE GENOMIC DNA]</scope>
    <source>
        <strain evidence="3 4">CCMP1335</strain>
    </source>
</reference>
<dbReference type="HOGENOM" id="CLU_469737_0_0_1"/>
<dbReference type="KEGG" id="tps:THAPS_25399"/>
<dbReference type="AlphaFoldDB" id="B5YM17"/>
<dbReference type="PANTHER" id="PTHR31620">
    <property type="entry name" value="PROTEIN RETICULATA-RELATED 2, CHLOROPLASTIC-RELATED"/>
    <property type="match status" value="1"/>
</dbReference>
<dbReference type="OMA" id="VADYLWF"/>
<dbReference type="SUPFAM" id="SSF159501">
    <property type="entry name" value="EreA/ChaN-like"/>
    <property type="match status" value="1"/>
</dbReference>
<feature type="domain" description="Haem-binding uptake Tiki superfamily ChaN" evidence="2">
    <location>
        <begin position="299"/>
        <end position="489"/>
    </location>
</feature>
<keyword evidence="1" id="KW-1133">Transmembrane helix</keyword>
<gene>
    <name evidence="3" type="ORF">THAPS_25399</name>
</gene>